<gene>
    <name evidence="7" type="ORF">RMAR00112_LOCUS3102</name>
</gene>
<keyword evidence="2 4" id="KW-0863">Zinc-finger</keyword>
<evidence type="ECO:0000256" key="1">
    <source>
        <dbReference type="ARBA" id="ARBA00022723"/>
    </source>
</evidence>
<dbReference type="InterPro" id="IPR036855">
    <property type="entry name" value="Znf_CCCH_sf"/>
</dbReference>
<feature type="region of interest" description="Disordered" evidence="5">
    <location>
        <begin position="1"/>
        <end position="96"/>
    </location>
</feature>
<proteinExistence type="predicted"/>
<dbReference type="InterPro" id="IPR000571">
    <property type="entry name" value="Znf_CCCH"/>
</dbReference>
<keyword evidence="1 4" id="KW-0479">Metal-binding</keyword>
<feature type="compositionally biased region" description="Low complexity" evidence="5">
    <location>
        <begin position="388"/>
        <end position="398"/>
    </location>
</feature>
<feature type="compositionally biased region" description="Basic and acidic residues" evidence="5">
    <location>
        <begin position="35"/>
        <end position="50"/>
    </location>
</feature>
<evidence type="ECO:0000256" key="4">
    <source>
        <dbReference type="PROSITE-ProRule" id="PRU00723"/>
    </source>
</evidence>
<feature type="domain" description="C3H1-type" evidence="6">
    <location>
        <begin position="900"/>
        <end position="928"/>
    </location>
</feature>
<dbReference type="Pfam" id="PF00642">
    <property type="entry name" value="zf-CCCH"/>
    <property type="match status" value="1"/>
</dbReference>
<feature type="compositionally biased region" description="Basic and acidic residues" evidence="5">
    <location>
        <begin position="320"/>
        <end position="348"/>
    </location>
</feature>
<evidence type="ECO:0000256" key="3">
    <source>
        <dbReference type="ARBA" id="ARBA00022833"/>
    </source>
</evidence>
<evidence type="ECO:0000256" key="5">
    <source>
        <dbReference type="SAM" id="MobiDB-lite"/>
    </source>
</evidence>
<dbReference type="EMBL" id="HBHW01004259">
    <property type="protein sequence ID" value="CAE0035156.1"/>
    <property type="molecule type" value="Transcribed_RNA"/>
</dbReference>
<dbReference type="InterPro" id="IPR035441">
    <property type="entry name" value="TFIIS/LEDGF_dom_sf"/>
</dbReference>
<feature type="zinc finger region" description="C3H1-type" evidence="4">
    <location>
        <begin position="900"/>
        <end position="928"/>
    </location>
</feature>
<name>A0A7S3E7B8_9RHOD</name>
<feature type="region of interest" description="Disordered" evidence="5">
    <location>
        <begin position="531"/>
        <end position="561"/>
    </location>
</feature>
<feature type="compositionally biased region" description="Gly residues" evidence="5">
    <location>
        <begin position="892"/>
        <end position="901"/>
    </location>
</feature>
<organism evidence="7">
    <name type="scientific">Rhodosorus marinus</name>
    <dbReference type="NCBI Taxonomy" id="101924"/>
    <lineage>
        <taxon>Eukaryota</taxon>
        <taxon>Rhodophyta</taxon>
        <taxon>Stylonematophyceae</taxon>
        <taxon>Stylonematales</taxon>
        <taxon>Stylonemataceae</taxon>
        <taxon>Rhodosorus</taxon>
    </lineage>
</organism>
<dbReference type="SUPFAM" id="SSF90229">
    <property type="entry name" value="CCCH zinc finger"/>
    <property type="match status" value="1"/>
</dbReference>
<dbReference type="SMART" id="SM00356">
    <property type="entry name" value="ZnF_C3H1"/>
    <property type="match status" value="1"/>
</dbReference>
<feature type="compositionally biased region" description="Polar residues" evidence="5">
    <location>
        <begin position="350"/>
        <end position="360"/>
    </location>
</feature>
<evidence type="ECO:0000313" key="7">
    <source>
        <dbReference type="EMBL" id="CAE0035156.1"/>
    </source>
</evidence>
<protein>
    <recommendedName>
        <fullName evidence="6">C3H1-type domain-containing protein</fullName>
    </recommendedName>
</protein>
<evidence type="ECO:0000259" key="6">
    <source>
        <dbReference type="PROSITE" id="PS50103"/>
    </source>
</evidence>
<sequence>MTQGAQVKIEEEEKYQVLEQPKNTSKASNTNEGAEGDKRKQQAASLRERMSSGVLPSLQMGNPVAPEQPPDPAKAENAGAAVARQKTESQEKPAAKRVRLTRKEIVVRTFRESLLDQLLSNYFVDEKGTSVDAVKPESIETPVQTIIAGLESASADQFKKTWAGHHFEKLFESTFAKNGVRGGVDALVKLVCSLSAEKTVNEKVRNGRLRTVEQLQLCSGVKDPAIGELAARPQLNSIGSWMDDFVDTNNWKGVNHILLMLDRMEVSKEWLKLNKEVARRVKVVAKVSKKAESVVNVEELESRANAKRLYTKWVQYLKSEDKPAPSGDPQKKVSQKGDEGKQAAKPKENTPANPNETASPSKARPAASIAQSGEREKASTTEARQKRPLPSSPSLPESTPAVKKAKALSDDELFGSPPAPKKKMAPAASLKSGKLHDDDIPAPKKLEVDRKAPVGMHGKDRVEQTAGPLPKLKRSNLEKKRGSENVERSAKPPVKPKKRVTWAPGDKLLDIEYIETKEELARIFWHEAAPTTADTREQTGPPEEQANDPHSMAARTGKHDMDVERHRLQKVAMYKKLDMMRDEVVWRYPAALATGLEKFKYEGDEANMRATLVSFSAEEFPNPKQVTSPVEAPFASYPSNSPAIIPLEAEGDGTVDAADQADNMSASDKGLELSGEQLKILTSMSEALAWRAPLRLPLLPAIAQYEGEASSELGNSLKNTVEVFPGESVDAPDEAGVEVVNGETSLRVIPLGDVEPTAEAESQELAGSGNQAIALASILSSALNPSAQGPIGGTANSQFAPPEPVVSNIQTPAAGLGPQATLNYLSQFAPDLSQNGSLLPVVSQTQAFTPPILYAPPLSAPQMPQSPAPNPVSQPMDGWSGTGSRGKSKTGSRGGGNGGGVASVPCKFYSSRGGCKNGENCKFLHSGT</sequence>
<feature type="compositionally biased region" description="Basic and acidic residues" evidence="5">
    <location>
        <begin position="373"/>
        <end position="385"/>
    </location>
</feature>
<dbReference type="PROSITE" id="PS50103">
    <property type="entry name" value="ZF_C3H1"/>
    <property type="match status" value="1"/>
</dbReference>
<dbReference type="GO" id="GO:0008270">
    <property type="term" value="F:zinc ion binding"/>
    <property type="evidence" value="ECO:0007669"/>
    <property type="project" value="UniProtKB-KW"/>
</dbReference>
<evidence type="ECO:0000256" key="2">
    <source>
        <dbReference type="ARBA" id="ARBA00022771"/>
    </source>
</evidence>
<dbReference type="SUPFAM" id="SSF47676">
    <property type="entry name" value="Conserved domain common to transcription factors TFIIS, elongin A, CRSP70"/>
    <property type="match status" value="1"/>
</dbReference>
<reference evidence="7" key="1">
    <citation type="submission" date="2021-01" db="EMBL/GenBank/DDBJ databases">
        <authorList>
            <person name="Corre E."/>
            <person name="Pelletier E."/>
            <person name="Niang G."/>
            <person name="Scheremetjew M."/>
            <person name="Finn R."/>
            <person name="Kale V."/>
            <person name="Holt S."/>
            <person name="Cochrane G."/>
            <person name="Meng A."/>
            <person name="Brown T."/>
            <person name="Cohen L."/>
        </authorList>
    </citation>
    <scope>NUCLEOTIDE SEQUENCE</scope>
    <source>
        <strain evidence="7">CCMP 769</strain>
    </source>
</reference>
<feature type="compositionally biased region" description="Basic and acidic residues" evidence="5">
    <location>
        <begin position="434"/>
        <end position="463"/>
    </location>
</feature>
<accession>A0A7S3E7B8</accession>
<feature type="compositionally biased region" description="Polar residues" evidence="5">
    <location>
        <begin position="21"/>
        <end position="32"/>
    </location>
</feature>
<feature type="region of interest" description="Disordered" evidence="5">
    <location>
        <begin position="858"/>
        <end position="902"/>
    </location>
</feature>
<keyword evidence="3 4" id="KW-0862">Zinc</keyword>
<feature type="compositionally biased region" description="Basic and acidic residues" evidence="5">
    <location>
        <begin position="85"/>
        <end position="94"/>
    </location>
</feature>
<feature type="region of interest" description="Disordered" evidence="5">
    <location>
        <begin position="320"/>
        <end position="499"/>
    </location>
</feature>
<dbReference type="AlphaFoldDB" id="A0A7S3E7B8"/>
<feature type="compositionally biased region" description="Basic and acidic residues" evidence="5">
    <location>
        <begin position="475"/>
        <end position="490"/>
    </location>
</feature>